<evidence type="ECO:0000256" key="2">
    <source>
        <dbReference type="SAM" id="SignalP"/>
    </source>
</evidence>
<comment type="caution">
    <text evidence="3">The sequence shown here is derived from an EMBL/GenBank/DDBJ whole genome shotgun (WGS) entry which is preliminary data.</text>
</comment>
<accession>A0AAV9U788</accession>
<dbReference type="EMBL" id="JAVHNQ010000011">
    <property type="protein sequence ID" value="KAK6336159.1"/>
    <property type="molecule type" value="Genomic_DNA"/>
</dbReference>
<protein>
    <submittedName>
        <fullName evidence="3">Uncharacterized protein</fullName>
    </submittedName>
</protein>
<evidence type="ECO:0000313" key="4">
    <source>
        <dbReference type="Proteomes" id="UP001375240"/>
    </source>
</evidence>
<name>A0AAV9U788_9PEZI</name>
<organism evidence="3 4">
    <name type="scientific">Orbilia brochopaga</name>
    <dbReference type="NCBI Taxonomy" id="3140254"/>
    <lineage>
        <taxon>Eukaryota</taxon>
        <taxon>Fungi</taxon>
        <taxon>Dikarya</taxon>
        <taxon>Ascomycota</taxon>
        <taxon>Pezizomycotina</taxon>
        <taxon>Orbiliomycetes</taxon>
        <taxon>Orbiliales</taxon>
        <taxon>Orbiliaceae</taxon>
        <taxon>Orbilia</taxon>
    </lineage>
</organism>
<feature type="signal peptide" evidence="2">
    <location>
        <begin position="1"/>
        <end position="18"/>
    </location>
</feature>
<keyword evidence="2" id="KW-0732">Signal</keyword>
<gene>
    <name evidence="3" type="ORF">TWF696_001724</name>
</gene>
<evidence type="ECO:0000256" key="1">
    <source>
        <dbReference type="SAM" id="MobiDB-lite"/>
    </source>
</evidence>
<feature type="chain" id="PRO_5043754335" evidence="2">
    <location>
        <begin position="19"/>
        <end position="630"/>
    </location>
</feature>
<reference evidence="3 4" key="1">
    <citation type="submission" date="2019-10" db="EMBL/GenBank/DDBJ databases">
        <authorList>
            <person name="Palmer J.M."/>
        </authorList>
    </citation>
    <scope>NUCLEOTIDE SEQUENCE [LARGE SCALE GENOMIC DNA]</scope>
    <source>
        <strain evidence="3 4">TWF696</strain>
    </source>
</reference>
<feature type="region of interest" description="Disordered" evidence="1">
    <location>
        <begin position="602"/>
        <end position="630"/>
    </location>
</feature>
<evidence type="ECO:0000313" key="3">
    <source>
        <dbReference type="EMBL" id="KAK6336159.1"/>
    </source>
</evidence>
<proteinExistence type="predicted"/>
<dbReference type="AlphaFoldDB" id="A0AAV9U788"/>
<sequence>MKNFRVFLFALAVARVYGQPLTFPNFLYRINYNEPIIQAYDDNGDPLIDFEGNPVFQDFLIGEAKLYGGGSCISPEPGANAIQIYQLPEGVIFPVETYGWLMYPGSAACNADKGPEDPKQELALSLNQARYGWRQTYGQAFPWPVSFRLFQEELTRLGGPGSGTTLDFSAVGSNLNIPSQPPELEIDDLSFAQPQFEIDPDSDIAREYARRDWRIYIPEGRIDRLVPPLRGDENPRPYPNLYYPVYTPDTVKPPASQLFRSFNVINRLAEDLVTGEIELSALNPVDLANFAGAFMGPPITSTQPRRYNWPDEALIAQLGRLEGFQVPVDNSNPQNPVVGYYSPNGHTLEEALAIAPVFVEAIRAWLETQDYSVMTNLGIETPAQRAAERWLYQQEDLWRSPVESVSDLDKLDVAREIDREDIGDLAAADVEAIQQQGRVQEALINAESFEEEVQPLSQLGVSVGGGQGQLERDQNQLLDLSQEVERPATDQVTTDQVTERIDMLQSQQQPGTGLDNTAIEQLNVQSMQDPDLSRDLGQPTNLLYQSYNPNAGMGMNFGFNQNNAQAGQNNAPLGEFTGLPWDPVYSQYWAARRGRALNDLSLGLSRGNSRTSNLGDRRTNRARSRSPGPG</sequence>
<dbReference type="Proteomes" id="UP001375240">
    <property type="component" value="Unassembled WGS sequence"/>
</dbReference>
<keyword evidence="4" id="KW-1185">Reference proteome</keyword>